<feature type="region of interest" description="Disordered" evidence="1">
    <location>
        <begin position="522"/>
        <end position="544"/>
    </location>
</feature>
<feature type="transmembrane region" description="Helical" evidence="2">
    <location>
        <begin position="34"/>
        <end position="51"/>
    </location>
</feature>
<dbReference type="Pfam" id="PF01882">
    <property type="entry name" value="DUF58"/>
    <property type="match status" value="1"/>
</dbReference>
<dbReference type="Pfam" id="PF23933">
    <property type="entry name" value="DUF7269"/>
    <property type="match status" value="1"/>
</dbReference>
<gene>
    <name evidence="5" type="ORF">C484_04295</name>
</gene>
<dbReference type="Gene3D" id="2.60.40.10">
    <property type="entry name" value="Immunoglobulins"/>
    <property type="match status" value="1"/>
</dbReference>
<dbReference type="PANTHER" id="PTHR33608">
    <property type="entry name" value="BLL2464 PROTEIN"/>
    <property type="match status" value="1"/>
</dbReference>
<protein>
    <recommendedName>
        <fullName evidence="7">DUF58 domain-containing protein</fullName>
    </recommendedName>
</protein>
<evidence type="ECO:0000313" key="5">
    <source>
        <dbReference type="EMBL" id="ELY95478.1"/>
    </source>
</evidence>
<feature type="region of interest" description="Disordered" evidence="1">
    <location>
        <begin position="189"/>
        <end position="239"/>
    </location>
</feature>
<keyword evidence="2" id="KW-0472">Membrane</keyword>
<keyword evidence="2" id="KW-1133">Transmembrane helix</keyword>
<keyword evidence="2" id="KW-0812">Transmembrane</keyword>
<accession>M0ADQ1</accession>
<evidence type="ECO:0008006" key="7">
    <source>
        <dbReference type="Google" id="ProtNLM"/>
    </source>
</evidence>
<dbReference type="InterPro" id="IPR013783">
    <property type="entry name" value="Ig-like_fold"/>
</dbReference>
<dbReference type="Pfam" id="PF01345">
    <property type="entry name" value="DUF11"/>
    <property type="match status" value="1"/>
</dbReference>
<dbReference type="InterPro" id="IPR002881">
    <property type="entry name" value="DUF58"/>
</dbReference>
<evidence type="ECO:0000256" key="2">
    <source>
        <dbReference type="SAM" id="Phobius"/>
    </source>
</evidence>
<dbReference type="InterPro" id="IPR055693">
    <property type="entry name" value="DUF7269"/>
</dbReference>
<dbReference type="OrthoDB" id="31512at2157"/>
<evidence type="ECO:0000259" key="4">
    <source>
        <dbReference type="Pfam" id="PF01882"/>
    </source>
</evidence>
<evidence type="ECO:0000256" key="1">
    <source>
        <dbReference type="SAM" id="MobiDB-lite"/>
    </source>
</evidence>
<feature type="compositionally biased region" description="Basic and acidic residues" evidence="1">
    <location>
        <begin position="57"/>
        <end position="71"/>
    </location>
</feature>
<reference evidence="5 6" key="1">
    <citation type="journal article" date="2014" name="PLoS Genet.">
        <title>Phylogenetically driven sequencing of extremely halophilic archaea reveals strategies for static and dynamic osmo-response.</title>
        <authorList>
            <person name="Becker E.A."/>
            <person name="Seitzer P.M."/>
            <person name="Tritt A."/>
            <person name="Larsen D."/>
            <person name="Krusor M."/>
            <person name="Yao A.I."/>
            <person name="Wu D."/>
            <person name="Madern D."/>
            <person name="Eisen J.A."/>
            <person name="Darling A.E."/>
            <person name="Facciotti M.T."/>
        </authorList>
    </citation>
    <scope>NUCLEOTIDE SEQUENCE [LARGE SCALE GENOMIC DNA]</scope>
    <source>
        <strain evidence="5 6">DSM 12281</strain>
    </source>
</reference>
<proteinExistence type="predicted"/>
<dbReference type="RefSeq" id="WP_006824722.1">
    <property type="nucleotide sequence ID" value="NZ_AOIL01000013.1"/>
</dbReference>
<dbReference type="PROSITE" id="PS51257">
    <property type="entry name" value="PROKAR_LIPOPROTEIN"/>
    <property type="match status" value="1"/>
</dbReference>
<organism evidence="5 6">
    <name type="scientific">Natrialba taiwanensis DSM 12281</name>
    <dbReference type="NCBI Taxonomy" id="1230458"/>
    <lineage>
        <taxon>Archaea</taxon>
        <taxon>Methanobacteriati</taxon>
        <taxon>Methanobacteriota</taxon>
        <taxon>Stenosarchaea group</taxon>
        <taxon>Halobacteria</taxon>
        <taxon>Halobacteriales</taxon>
        <taxon>Natrialbaceae</taxon>
        <taxon>Natrialba</taxon>
    </lineage>
</organism>
<feature type="domain" description="DUF11" evidence="3">
    <location>
        <begin position="295"/>
        <end position="369"/>
    </location>
</feature>
<keyword evidence="6" id="KW-1185">Reference proteome</keyword>
<dbReference type="AlphaFoldDB" id="M0ADQ1"/>
<feature type="transmembrane region" description="Helical" evidence="2">
    <location>
        <begin position="248"/>
        <end position="281"/>
    </location>
</feature>
<feature type="region of interest" description="Disordered" evidence="1">
    <location>
        <begin position="55"/>
        <end position="75"/>
    </location>
</feature>
<dbReference type="Proteomes" id="UP000011648">
    <property type="component" value="Unassembled WGS sequence"/>
</dbReference>
<dbReference type="PANTHER" id="PTHR33608:SF6">
    <property type="entry name" value="BLL2464 PROTEIN"/>
    <property type="match status" value="1"/>
</dbReference>
<name>M0ADQ1_9EURY</name>
<dbReference type="InterPro" id="IPR001434">
    <property type="entry name" value="OmcB-like_DUF11"/>
</dbReference>
<evidence type="ECO:0000313" key="6">
    <source>
        <dbReference type="Proteomes" id="UP000011648"/>
    </source>
</evidence>
<dbReference type="PATRIC" id="fig|1230458.4.peg.867"/>
<comment type="caution">
    <text evidence="5">The sequence shown here is derived from an EMBL/GenBank/DDBJ whole genome shotgun (WGS) entry which is preliminary data.</text>
</comment>
<dbReference type="STRING" id="1230458.C484_04295"/>
<sequence>MNVRRIPLLLGFLALGCGLAVATGALELSLTDSAIGVVALIAVLVGLRSLGRRSNRRERPNSAEAAPERRVNVPVPGHSLSSSVADFRQATAEYTTRGRRTVDGLRAAAMAVLTRFEGDTVAAATDRIEAGTWTDDPIAAAFLSDSVDQPKRSLRARLQRITDGETAFQRGVRHTAAAIASVGYDRAESDTEADSAAPGTSSVETGTVALPEYDSQRGTTDDSTPTPRRTTTESVTGVQDARTRSTDYWLGIGVVALLAVGIGALVESAGVVLIGVIGIGYAGFARALEPPELELELERTIEDDAPDPGDDVDVTVTLTNAGSGFVPDLRFVDGIPAGLAVTGGSSRLGTALRPGESATLEYTVTVQRGNHQFDPALAIVRDLSRSTEREYLVGTETTVTCEPELRPTAAPVPLRTTAAAFAGRLTTAEGGTGTTFHSVREYRPNDSLSRIDWNRRAKTGELATLQFHEERAARVVVLVDARRQSYLAPAPDRAHAVDRSVTAAGRIAASLLNAGDTVGLAGLGPTDREQGSSRTGRRRTEPCWLAPASGRDHEIQFQELLATHLQFETLPPDQNSRWFSQFRTIQRRLSAETQIVLLSPLCDAMAADIARRLDAGGHAVTVVSPDPTAERTVGHRLAAVARRVRRFDLEQAGISVVDWGPDESIDAVFARHAAGGSR</sequence>
<feature type="compositionally biased region" description="Low complexity" evidence="1">
    <location>
        <begin position="221"/>
        <end position="236"/>
    </location>
</feature>
<feature type="domain" description="DUF58" evidence="4">
    <location>
        <begin position="438"/>
        <end position="537"/>
    </location>
</feature>
<dbReference type="EMBL" id="AOIL01000013">
    <property type="protein sequence ID" value="ELY95478.1"/>
    <property type="molecule type" value="Genomic_DNA"/>
</dbReference>
<evidence type="ECO:0000259" key="3">
    <source>
        <dbReference type="Pfam" id="PF01345"/>
    </source>
</evidence>